<feature type="domain" description="Peptidase S8/S53" evidence="11">
    <location>
        <begin position="176"/>
        <end position="595"/>
    </location>
</feature>
<dbReference type="InterPro" id="IPR034187">
    <property type="entry name" value="Peptidases_S8_5"/>
</dbReference>
<comment type="similarity">
    <text evidence="1 7 8">Belongs to the peptidase S8 family.</text>
</comment>
<dbReference type="AlphaFoldDB" id="A0AAV9G4X7"/>
<gene>
    <name evidence="13" type="ORF">QBC34DRAFT_454561</name>
</gene>
<feature type="signal peptide" evidence="10">
    <location>
        <begin position="1"/>
        <end position="25"/>
    </location>
</feature>
<dbReference type="Gene3D" id="3.40.50.200">
    <property type="entry name" value="Peptidase S8/S53 domain"/>
    <property type="match status" value="2"/>
</dbReference>
<dbReference type="PROSITE" id="PS00138">
    <property type="entry name" value="SUBTILASE_SER"/>
    <property type="match status" value="1"/>
</dbReference>
<dbReference type="PROSITE" id="PS00136">
    <property type="entry name" value="SUBTILASE_ASP"/>
    <property type="match status" value="1"/>
</dbReference>
<evidence type="ECO:0000256" key="6">
    <source>
        <dbReference type="PIRSR" id="PIRSR615500-1"/>
    </source>
</evidence>
<evidence type="ECO:0000259" key="11">
    <source>
        <dbReference type="Pfam" id="PF00082"/>
    </source>
</evidence>
<dbReference type="Proteomes" id="UP001321760">
    <property type="component" value="Unassembled WGS sequence"/>
</dbReference>
<evidence type="ECO:0000256" key="7">
    <source>
        <dbReference type="PROSITE-ProRule" id="PRU01240"/>
    </source>
</evidence>
<evidence type="ECO:0000256" key="5">
    <source>
        <dbReference type="ARBA" id="ARBA00022825"/>
    </source>
</evidence>
<dbReference type="InterPro" id="IPR023827">
    <property type="entry name" value="Peptidase_S8_Asp-AS"/>
</dbReference>
<dbReference type="InterPro" id="IPR010435">
    <property type="entry name" value="C5a/SBT2-like_Fn3"/>
</dbReference>
<evidence type="ECO:0000256" key="10">
    <source>
        <dbReference type="SAM" id="SignalP"/>
    </source>
</evidence>
<comment type="caution">
    <text evidence="13">The sequence shown here is derived from an EMBL/GenBank/DDBJ whole genome shotgun (WGS) entry which is preliminary data.</text>
</comment>
<feature type="active site" description="Charge relay system" evidence="6 7">
    <location>
        <position position="559"/>
    </location>
</feature>
<evidence type="ECO:0000259" key="12">
    <source>
        <dbReference type="Pfam" id="PF06280"/>
    </source>
</evidence>
<dbReference type="PANTHER" id="PTHR43806">
    <property type="entry name" value="PEPTIDASE S8"/>
    <property type="match status" value="1"/>
</dbReference>
<name>A0AAV9G4X7_9PEZI</name>
<evidence type="ECO:0000256" key="9">
    <source>
        <dbReference type="SAM" id="MobiDB-lite"/>
    </source>
</evidence>
<evidence type="ECO:0000313" key="14">
    <source>
        <dbReference type="Proteomes" id="UP001321760"/>
    </source>
</evidence>
<keyword evidence="5 7" id="KW-0720">Serine protease</keyword>
<keyword evidence="4 7" id="KW-0378">Hydrolase</keyword>
<dbReference type="Pfam" id="PF00082">
    <property type="entry name" value="Peptidase_S8"/>
    <property type="match status" value="1"/>
</dbReference>
<dbReference type="InterPro" id="IPR050131">
    <property type="entry name" value="Peptidase_S8_subtilisin-like"/>
</dbReference>
<sequence length="929" mass="99868">MMLQRCLIPLLWAHATSLLFGLSAAVENDTNTQPPNAAIVAYMVEFIDGYSDIDSFYHQLDGQHIKYSPRLNLTYSLFKGVSFALDGYSETGIGHVAQKLADMPMVQTVWPIHPLQASGKGGSPSHSDGHNATAFRSAPSIHNKRQTVEFNGTADASYSPHKMIQADRLHQQGITGQGIRVAVLDSGIDYTHPALGGCFGPGCLVTHGYDWFDEDADPKDDCSGHGTHVAGIIAAQPNTMGFTGAAPGVTLGAYRVSNCQNGYISEDVVVAAYNQAFDDGFDVISLSGFFLGNAWNQHPVAVAVQRITEAGVHCVAAMGNDGRAGLWTSGAPATGLGVAAVANFINEETPAIHVVGQYRLDNSSEPKAFGWHAGRTPLPTLSLPLRTLASFYNNSNENIDACQPLPSDIPDLSRFLILVRDGGCRLEVKTANIGDRDPLSGKNIILYSQTEFTTPHTDALLLLNVGSVPLSQGEEWLRLLEAGHSVTVDITDKESAPQRVHYVRNSDTGGLVAPGSSWGLSWELDVKPQFGAPGQNILSTYPVDHERNPGGYWIDGGTSMATPLVSAAYALLLQAHGKRLDPATLQNLLSATAKSNIYYDGTRTYPGLLAPVAQQGAGIIQAYDAAFSQTHLNVSSLGFNDTDHFTSAISFTIRNLGNDTVTYRLSHVPAATVYASELSFLTSRADWILSRNPLPLAPDAYASLTFSPDASVSIPPDGSATITVHPTPPSGLDPGRLPLYSGYIAINGSRGEAMSLPYAGVAGSLRSAPVLESAPGEGSYLGYWNTSWEPAPGTNLVFTIPEPDLTVPVNGEYPDRENSTLPVHVFSRKVATAFMRVDLVVIELFGNATLETSVVLGVEMAGMVEWWPKVWWPGRGADVTPFRGVLADGRAVPEGRYQFLARALKVFGDREDPEDWDALELPEFELRYE</sequence>
<dbReference type="GO" id="GO:0016020">
    <property type="term" value="C:membrane"/>
    <property type="evidence" value="ECO:0007669"/>
    <property type="project" value="InterPro"/>
</dbReference>
<evidence type="ECO:0000256" key="1">
    <source>
        <dbReference type="ARBA" id="ARBA00011073"/>
    </source>
</evidence>
<evidence type="ECO:0000256" key="2">
    <source>
        <dbReference type="ARBA" id="ARBA00022670"/>
    </source>
</evidence>
<dbReference type="PROSITE" id="PS51892">
    <property type="entry name" value="SUBTILASE"/>
    <property type="match status" value="1"/>
</dbReference>
<dbReference type="CDD" id="cd07489">
    <property type="entry name" value="Peptidases_S8_5"/>
    <property type="match status" value="1"/>
</dbReference>
<keyword evidence="3 10" id="KW-0732">Signal</keyword>
<dbReference type="InterPro" id="IPR023828">
    <property type="entry name" value="Peptidase_S8_Ser-AS"/>
</dbReference>
<reference evidence="13" key="2">
    <citation type="submission" date="2023-05" db="EMBL/GenBank/DDBJ databases">
        <authorList>
            <consortium name="Lawrence Berkeley National Laboratory"/>
            <person name="Steindorff A."/>
            <person name="Hensen N."/>
            <person name="Bonometti L."/>
            <person name="Westerberg I."/>
            <person name="Brannstrom I.O."/>
            <person name="Guillou S."/>
            <person name="Cros-Aarteil S."/>
            <person name="Calhoun S."/>
            <person name="Haridas S."/>
            <person name="Kuo A."/>
            <person name="Mondo S."/>
            <person name="Pangilinan J."/>
            <person name="Riley R."/>
            <person name="Labutti K."/>
            <person name="Andreopoulos B."/>
            <person name="Lipzen A."/>
            <person name="Chen C."/>
            <person name="Yanf M."/>
            <person name="Daum C."/>
            <person name="Ng V."/>
            <person name="Clum A."/>
            <person name="Ohm R."/>
            <person name="Martin F."/>
            <person name="Silar P."/>
            <person name="Natvig D."/>
            <person name="Lalanne C."/>
            <person name="Gautier V."/>
            <person name="Ament-Velasquez S.L."/>
            <person name="Kruys A."/>
            <person name="Hutchinson M.I."/>
            <person name="Powell A.J."/>
            <person name="Barry K."/>
            <person name="Miller A.N."/>
            <person name="Grigoriev I.V."/>
            <person name="Debuchy R."/>
            <person name="Gladieux P."/>
            <person name="Thoren M.H."/>
            <person name="Johannesson H."/>
        </authorList>
    </citation>
    <scope>NUCLEOTIDE SEQUENCE</scope>
    <source>
        <strain evidence="13">PSN243</strain>
    </source>
</reference>
<dbReference type="InterPro" id="IPR022398">
    <property type="entry name" value="Peptidase_S8_His-AS"/>
</dbReference>
<evidence type="ECO:0000256" key="3">
    <source>
        <dbReference type="ARBA" id="ARBA00022729"/>
    </source>
</evidence>
<dbReference type="PANTHER" id="PTHR43806:SF66">
    <property type="entry name" value="SERIN ENDOPEPTIDASE"/>
    <property type="match status" value="1"/>
</dbReference>
<evidence type="ECO:0000256" key="8">
    <source>
        <dbReference type="RuleBase" id="RU003355"/>
    </source>
</evidence>
<evidence type="ECO:0000256" key="4">
    <source>
        <dbReference type="ARBA" id="ARBA00022801"/>
    </source>
</evidence>
<dbReference type="InterPro" id="IPR015500">
    <property type="entry name" value="Peptidase_S8_subtilisin-rel"/>
</dbReference>
<dbReference type="EMBL" id="MU866013">
    <property type="protein sequence ID" value="KAK4442531.1"/>
    <property type="molecule type" value="Genomic_DNA"/>
</dbReference>
<keyword evidence="2 7" id="KW-0645">Protease</keyword>
<organism evidence="13 14">
    <name type="scientific">Podospora aff. communis PSN243</name>
    <dbReference type="NCBI Taxonomy" id="3040156"/>
    <lineage>
        <taxon>Eukaryota</taxon>
        <taxon>Fungi</taxon>
        <taxon>Dikarya</taxon>
        <taxon>Ascomycota</taxon>
        <taxon>Pezizomycotina</taxon>
        <taxon>Sordariomycetes</taxon>
        <taxon>Sordariomycetidae</taxon>
        <taxon>Sordariales</taxon>
        <taxon>Podosporaceae</taxon>
        <taxon>Podospora</taxon>
    </lineage>
</organism>
<dbReference type="PROSITE" id="PS00137">
    <property type="entry name" value="SUBTILASE_HIS"/>
    <property type="match status" value="1"/>
</dbReference>
<reference evidence="13" key="1">
    <citation type="journal article" date="2023" name="Mol. Phylogenet. Evol.">
        <title>Genome-scale phylogeny and comparative genomics of the fungal order Sordariales.</title>
        <authorList>
            <person name="Hensen N."/>
            <person name="Bonometti L."/>
            <person name="Westerberg I."/>
            <person name="Brannstrom I.O."/>
            <person name="Guillou S."/>
            <person name="Cros-Aarteil S."/>
            <person name="Calhoun S."/>
            <person name="Haridas S."/>
            <person name="Kuo A."/>
            <person name="Mondo S."/>
            <person name="Pangilinan J."/>
            <person name="Riley R."/>
            <person name="LaButti K."/>
            <person name="Andreopoulos B."/>
            <person name="Lipzen A."/>
            <person name="Chen C."/>
            <person name="Yan M."/>
            <person name="Daum C."/>
            <person name="Ng V."/>
            <person name="Clum A."/>
            <person name="Steindorff A."/>
            <person name="Ohm R.A."/>
            <person name="Martin F."/>
            <person name="Silar P."/>
            <person name="Natvig D.O."/>
            <person name="Lalanne C."/>
            <person name="Gautier V."/>
            <person name="Ament-Velasquez S.L."/>
            <person name="Kruys A."/>
            <person name="Hutchinson M.I."/>
            <person name="Powell A.J."/>
            <person name="Barry K."/>
            <person name="Miller A.N."/>
            <person name="Grigoriev I.V."/>
            <person name="Debuchy R."/>
            <person name="Gladieux P."/>
            <person name="Hiltunen Thoren M."/>
            <person name="Johannesson H."/>
        </authorList>
    </citation>
    <scope>NUCLEOTIDE SEQUENCE</scope>
    <source>
        <strain evidence="13">PSN243</strain>
    </source>
</reference>
<evidence type="ECO:0000313" key="13">
    <source>
        <dbReference type="EMBL" id="KAK4442531.1"/>
    </source>
</evidence>
<feature type="active site" description="Charge relay system" evidence="6 7">
    <location>
        <position position="185"/>
    </location>
</feature>
<feature type="region of interest" description="Disordered" evidence="9">
    <location>
        <begin position="117"/>
        <end position="138"/>
    </location>
</feature>
<proteinExistence type="inferred from homology"/>
<feature type="active site" description="Charge relay system" evidence="6 7">
    <location>
        <position position="225"/>
    </location>
</feature>
<dbReference type="InterPro" id="IPR036852">
    <property type="entry name" value="Peptidase_S8/S53_dom_sf"/>
</dbReference>
<protein>
    <submittedName>
        <fullName evidence="13">Peptidase S8/S53 domain-containing protein</fullName>
    </submittedName>
</protein>
<dbReference type="SUPFAM" id="SSF52743">
    <property type="entry name" value="Subtilisin-like"/>
    <property type="match status" value="1"/>
</dbReference>
<feature type="chain" id="PRO_5043843929" evidence="10">
    <location>
        <begin position="26"/>
        <end position="929"/>
    </location>
</feature>
<dbReference type="PRINTS" id="PR00723">
    <property type="entry name" value="SUBTILISIN"/>
</dbReference>
<dbReference type="GO" id="GO:0004252">
    <property type="term" value="F:serine-type endopeptidase activity"/>
    <property type="evidence" value="ECO:0007669"/>
    <property type="project" value="UniProtKB-UniRule"/>
</dbReference>
<dbReference type="InterPro" id="IPR000209">
    <property type="entry name" value="Peptidase_S8/S53_dom"/>
</dbReference>
<dbReference type="GO" id="GO:0006508">
    <property type="term" value="P:proteolysis"/>
    <property type="evidence" value="ECO:0007669"/>
    <property type="project" value="UniProtKB-KW"/>
</dbReference>
<feature type="domain" description="C5a peptidase/Subtilisin-like protease SBT2-like Fn3-like" evidence="12">
    <location>
        <begin position="639"/>
        <end position="758"/>
    </location>
</feature>
<keyword evidence="14" id="KW-1185">Reference proteome</keyword>
<dbReference type="Pfam" id="PF06280">
    <property type="entry name" value="fn3_5"/>
    <property type="match status" value="1"/>
</dbReference>
<accession>A0AAV9G4X7</accession>